<dbReference type="PROSITE" id="PS51186">
    <property type="entry name" value="GNAT"/>
    <property type="match status" value="1"/>
</dbReference>
<dbReference type="InterPro" id="IPR000182">
    <property type="entry name" value="GNAT_dom"/>
</dbReference>
<dbReference type="RefSeq" id="WP_169676615.1">
    <property type="nucleotide sequence ID" value="NZ_JABBHF010000013.1"/>
</dbReference>
<dbReference type="Proteomes" id="UP000746690">
    <property type="component" value="Unassembled WGS sequence"/>
</dbReference>
<evidence type="ECO:0000313" key="3">
    <source>
        <dbReference type="Proteomes" id="UP000746690"/>
    </source>
</evidence>
<keyword evidence="3" id="KW-1185">Reference proteome</keyword>
<protein>
    <submittedName>
        <fullName evidence="2">GNAT family N-acetyltransferase</fullName>
    </submittedName>
</protein>
<dbReference type="Pfam" id="PF00583">
    <property type="entry name" value="Acetyltransf_1"/>
    <property type="match status" value="1"/>
</dbReference>
<comment type="caution">
    <text evidence="2">The sequence shown here is derived from an EMBL/GenBank/DDBJ whole genome shotgun (WGS) entry which is preliminary data.</text>
</comment>
<name>A0ABX1S2R3_9FLAO</name>
<dbReference type="PANTHER" id="PTHR43415">
    <property type="entry name" value="SPERMIDINE N(1)-ACETYLTRANSFERASE"/>
    <property type="match status" value="1"/>
</dbReference>
<accession>A0ABX1S2R3</accession>
<proteinExistence type="predicted"/>
<dbReference type="EMBL" id="JABBHF010000013">
    <property type="protein sequence ID" value="NMH89540.1"/>
    <property type="molecule type" value="Genomic_DNA"/>
</dbReference>
<organism evidence="2 3">
    <name type="scientific">Flavivirga algicola</name>
    <dbReference type="NCBI Taxonomy" id="2729136"/>
    <lineage>
        <taxon>Bacteria</taxon>
        <taxon>Pseudomonadati</taxon>
        <taxon>Bacteroidota</taxon>
        <taxon>Flavobacteriia</taxon>
        <taxon>Flavobacteriales</taxon>
        <taxon>Flavobacteriaceae</taxon>
        <taxon>Flavivirga</taxon>
    </lineage>
</organism>
<dbReference type="PANTHER" id="PTHR43415:SF3">
    <property type="entry name" value="GNAT-FAMILY ACETYLTRANSFERASE"/>
    <property type="match status" value="1"/>
</dbReference>
<reference evidence="2 3" key="1">
    <citation type="submission" date="2020-04" db="EMBL/GenBank/DDBJ databases">
        <title>A Flavivirga sp. nov.</title>
        <authorList>
            <person name="Sun X."/>
        </authorList>
    </citation>
    <scope>NUCLEOTIDE SEQUENCE [LARGE SCALE GENOMIC DNA]</scope>
    <source>
        <strain evidence="2 3">Y03</strain>
    </source>
</reference>
<dbReference type="Gene3D" id="3.40.630.30">
    <property type="match status" value="1"/>
</dbReference>
<dbReference type="InterPro" id="IPR016181">
    <property type="entry name" value="Acyl_CoA_acyltransferase"/>
</dbReference>
<sequence>MIENESIQLLETKAQDLPQIIEIEKKYVQFVGQYNLAQHKKVTTNQNEKHLSVFNKSDNALIGYVILAGILNKNRVIEFRRIALLKRGLGYGKPIVKLIKEICFKQYKANKVWLDVYTDNERAIRLYVKEGFVKEKRVKQPNKNGRSVYMMSITK</sequence>
<gene>
    <name evidence="2" type="ORF">HHX25_18685</name>
</gene>
<feature type="domain" description="N-acetyltransferase" evidence="1">
    <location>
        <begin position="7"/>
        <end position="155"/>
    </location>
</feature>
<dbReference type="SUPFAM" id="SSF55729">
    <property type="entry name" value="Acyl-CoA N-acyltransferases (Nat)"/>
    <property type="match status" value="1"/>
</dbReference>
<evidence type="ECO:0000259" key="1">
    <source>
        <dbReference type="PROSITE" id="PS51186"/>
    </source>
</evidence>
<evidence type="ECO:0000313" key="2">
    <source>
        <dbReference type="EMBL" id="NMH89540.1"/>
    </source>
</evidence>